<gene>
    <name evidence="1" type="ORF">QO011_007649</name>
</gene>
<dbReference type="EMBL" id="JAUSVX010000024">
    <property type="protein sequence ID" value="MDQ0474608.1"/>
    <property type="molecule type" value="Genomic_DNA"/>
</dbReference>
<evidence type="ECO:0000313" key="1">
    <source>
        <dbReference type="EMBL" id="MDQ0474608.1"/>
    </source>
</evidence>
<proteinExistence type="predicted"/>
<name>A0ABU0JK01_9HYPH</name>
<reference evidence="1 2" key="1">
    <citation type="submission" date="2023-07" db="EMBL/GenBank/DDBJ databases">
        <title>Genomic Encyclopedia of Type Strains, Phase IV (KMG-IV): sequencing the most valuable type-strain genomes for metagenomic binning, comparative biology and taxonomic classification.</title>
        <authorList>
            <person name="Goeker M."/>
        </authorList>
    </citation>
    <scope>NUCLEOTIDE SEQUENCE [LARGE SCALE GENOMIC DNA]</scope>
    <source>
        <strain evidence="1 2">DSM 19619</strain>
    </source>
</reference>
<keyword evidence="2" id="KW-1185">Reference proteome</keyword>
<evidence type="ECO:0000313" key="2">
    <source>
        <dbReference type="Proteomes" id="UP001242480"/>
    </source>
</evidence>
<accession>A0ABU0JK01</accession>
<comment type="caution">
    <text evidence="1">The sequence shown here is derived from an EMBL/GenBank/DDBJ whole genome shotgun (WGS) entry which is preliminary data.</text>
</comment>
<organism evidence="1 2">
    <name type="scientific">Labrys wisconsinensis</name>
    <dbReference type="NCBI Taxonomy" id="425677"/>
    <lineage>
        <taxon>Bacteria</taxon>
        <taxon>Pseudomonadati</taxon>
        <taxon>Pseudomonadota</taxon>
        <taxon>Alphaproteobacteria</taxon>
        <taxon>Hyphomicrobiales</taxon>
        <taxon>Xanthobacteraceae</taxon>
        <taxon>Labrys</taxon>
    </lineage>
</organism>
<protein>
    <submittedName>
        <fullName evidence="1">Uncharacterized protein</fullName>
    </submittedName>
</protein>
<dbReference type="Proteomes" id="UP001242480">
    <property type="component" value="Unassembled WGS sequence"/>
</dbReference>
<dbReference type="RefSeq" id="WP_307284494.1">
    <property type="nucleotide sequence ID" value="NZ_JAUSVX010000024.1"/>
</dbReference>
<sequence length="72" mass="7934">MPKTGQGSGIPAALDDQQQGKSFRIVDATGFPVCHIYYDVGRHPYIPDREQAESLARQIARLPVLREKAGPD</sequence>